<sequence length="186" mass="19043">MLISYLPLGARALLGLILAVSLIHKLRGPRAFAASLAGLRLLSKKKAPMLAAVVIGAEAVVCAALTHPAGYRIGLPAAAALMAGYAGAIGVVLRRGTQTPCACFGSPSDRPLSRLQLARNLVLFAAACAGTLAAFAPAQTAVRLEGAALTLLAAALLTVVVVRLDDIVELFAPWPGPSRHGPPSQR</sequence>
<feature type="transmembrane region" description="Helical" evidence="5">
    <location>
        <begin position="120"/>
        <end position="140"/>
    </location>
</feature>
<comment type="caution">
    <text evidence="7">The sequence shown here is derived from an EMBL/GenBank/DDBJ whole genome shotgun (WGS) entry which is preliminary data.</text>
</comment>
<feature type="transmembrane region" description="Helical" evidence="5">
    <location>
        <begin position="6"/>
        <end position="26"/>
    </location>
</feature>
<evidence type="ECO:0000313" key="7">
    <source>
        <dbReference type="EMBL" id="GIH02774.1"/>
    </source>
</evidence>
<dbReference type="GO" id="GO:0016020">
    <property type="term" value="C:membrane"/>
    <property type="evidence" value="ECO:0007669"/>
    <property type="project" value="UniProtKB-SubCell"/>
</dbReference>
<comment type="subcellular location">
    <subcellularLocation>
        <location evidence="1">Membrane</location>
        <topology evidence="1">Multi-pass membrane protein</topology>
    </subcellularLocation>
</comment>
<feature type="transmembrane region" description="Helical" evidence="5">
    <location>
        <begin position="47"/>
        <end position="67"/>
    </location>
</feature>
<reference evidence="7" key="1">
    <citation type="submission" date="2021-01" db="EMBL/GenBank/DDBJ databases">
        <title>Whole genome shotgun sequence of Rhizocola hellebori NBRC 109834.</title>
        <authorList>
            <person name="Komaki H."/>
            <person name="Tamura T."/>
        </authorList>
    </citation>
    <scope>NUCLEOTIDE SEQUENCE</scope>
    <source>
        <strain evidence="7">NBRC 109834</strain>
    </source>
</reference>
<keyword evidence="2 5" id="KW-0812">Transmembrane</keyword>
<proteinExistence type="predicted"/>
<evidence type="ECO:0000256" key="3">
    <source>
        <dbReference type="ARBA" id="ARBA00022989"/>
    </source>
</evidence>
<dbReference type="Proteomes" id="UP000612899">
    <property type="component" value="Unassembled WGS sequence"/>
</dbReference>
<evidence type="ECO:0000256" key="4">
    <source>
        <dbReference type="ARBA" id="ARBA00023136"/>
    </source>
</evidence>
<evidence type="ECO:0000313" key="8">
    <source>
        <dbReference type="Proteomes" id="UP000612899"/>
    </source>
</evidence>
<keyword evidence="3 5" id="KW-1133">Transmembrane helix</keyword>
<feature type="domain" description="Methylamine utilisation protein MauE" evidence="6">
    <location>
        <begin position="4"/>
        <end position="132"/>
    </location>
</feature>
<protein>
    <recommendedName>
        <fullName evidence="6">Methylamine utilisation protein MauE domain-containing protein</fullName>
    </recommendedName>
</protein>
<feature type="transmembrane region" description="Helical" evidence="5">
    <location>
        <begin position="146"/>
        <end position="164"/>
    </location>
</feature>
<name>A0A8J3Q2Z7_9ACTN</name>
<dbReference type="InterPro" id="IPR009908">
    <property type="entry name" value="Methylamine_util_MauE"/>
</dbReference>
<dbReference type="AlphaFoldDB" id="A0A8J3Q2Z7"/>
<dbReference type="Pfam" id="PF07291">
    <property type="entry name" value="MauE"/>
    <property type="match status" value="1"/>
</dbReference>
<evidence type="ECO:0000256" key="2">
    <source>
        <dbReference type="ARBA" id="ARBA00022692"/>
    </source>
</evidence>
<keyword evidence="8" id="KW-1185">Reference proteome</keyword>
<evidence type="ECO:0000256" key="1">
    <source>
        <dbReference type="ARBA" id="ARBA00004141"/>
    </source>
</evidence>
<feature type="transmembrane region" description="Helical" evidence="5">
    <location>
        <begin position="73"/>
        <end position="93"/>
    </location>
</feature>
<accession>A0A8J3Q2Z7</accession>
<dbReference type="GO" id="GO:0030416">
    <property type="term" value="P:methylamine metabolic process"/>
    <property type="evidence" value="ECO:0007669"/>
    <property type="project" value="InterPro"/>
</dbReference>
<dbReference type="UniPathway" id="UPA00895"/>
<gene>
    <name evidence="7" type="ORF">Rhe02_08410</name>
</gene>
<keyword evidence="4 5" id="KW-0472">Membrane</keyword>
<dbReference type="RefSeq" id="WP_203906715.1">
    <property type="nucleotide sequence ID" value="NZ_BONY01000004.1"/>
</dbReference>
<evidence type="ECO:0000259" key="6">
    <source>
        <dbReference type="Pfam" id="PF07291"/>
    </source>
</evidence>
<evidence type="ECO:0000256" key="5">
    <source>
        <dbReference type="SAM" id="Phobius"/>
    </source>
</evidence>
<dbReference type="EMBL" id="BONY01000004">
    <property type="protein sequence ID" value="GIH02774.1"/>
    <property type="molecule type" value="Genomic_DNA"/>
</dbReference>
<organism evidence="7 8">
    <name type="scientific">Rhizocola hellebori</name>
    <dbReference type="NCBI Taxonomy" id="1392758"/>
    <lineage>
        <taxon>Bacteria</taxon>
        <taxon>Bacillati</taxon>
        <taxon>Actinomycetota</taxon>
        <taxon>Actinomycetes</taxon>
        <taxon>Micromonosporales</taxon>
        <taxon>Micromonosporaceae</taxon>
        <taxon>Rhizocola</taxon>
    </lineage>
</organism>